<sequence>MAKISKETFSFLKDLEANNNREWFAENKPRYESAKEEFEQFIDELMLGIAEFDNSITHHAPKDCIFRIYRDVRFSKDKSPYKTHFGAHITAAQKRSDIHSKAGYYLHLAPGGTLLAGGAYMPNSDWLKKIRSSIDQDASQLREIINNPDFKKTFGSLGGEKLKTAPRDYPKDHPEIELLKHKSFVVSTNCSDSLVLSETFLNHCVQVFRTLYPFDQYLNNTIE</sequence>
<dbReference type="InterPro" id="IPR015996">
    <property type="entry name" value="UCP028451"/>
</dbReference>
<gene>
    <name evidence="1" type="ORF">FRX97_07875</name>
</gene>
<dbReference type="Pfam" id="PF09365">
    <property type="entry name" value="DUF2461"/>
    <property type="match status" value="1"/>
</dbReference>
<protein>
    <submittedName>
        <fullName evidence="1">DUF2461 domain-containing protein</fullName>
    </submittedName>
</protein>
<dbReference type="PANTHER" id="PTHR36452">
    <property type="entry name" value="CHROMOSOME 12, WHOLE GENOME SHOTGUN SEQUENCE"/>
    <property type="match status" value="1"/>
</dbReference>
<evidence type="ECO:0000313" key="1">
    <source>
        <dbReference type="EMBL" id="TXC78625.1"/>
    </source>
</evidence>
<proteinExistence type="predicted"/>
<dbReference type="EMBL" id="VORB01000006">
    <property type="protein sequence ID" value="TXC78625.1"/>
    <property type="molecule type" value="Genomic_DNA"/>
</dbReference>
<organism evidence="1 2">
    <name type="scientific">Luteibaculum oceani</name>
    <dbReference type="NCBI Taxonomy" id="1294296"/>
    <lineage>
        <taxon>Bacteria</taxon>
        <taxon>Pseudomonadati</taxon>
        <taxon>Bacteroidota</taxon>
        <taxon>Flavobacteriia</taxon>
        <taxon>Flavobacteriales</taxon>
        <taxon>Luteibaculaceae</taxon>
        <taxon>Luteibaculum</taxon>
    </lineage>
</organism>
<dbReference type="RefSeq" id="WP_147014652.1">
    <property type="nucleotide sequence ID" value="NZ_VORB01000006.1"/>
</dbReference>
<dbReference type="AlphaFoldDB" id="A0A5C6V4Y7"/>
<comment type="caution">
    <text evidence="1">The sequence shown here is derived from an EMBL/GenBank/DDBJ whole genome shotgun (WGS) entry which is preliminary data.</text>
</comment>
<evidence type="ECO:0000313" key="2">
    <source>
        <dbReference type="Proteomes" id="UP000321168"/>
    </source>
</evidence>
<dbReference type="PIRSF" id="PIRSF028451">
    <property type="entry name" value="UCP028451"/>
    <property type="match status" value="1"/>
</dbReference>
<dbReference type="OrthoDB" id="9794241at2"/>
<dbReference type="NCBIfam" id="TIGR02453">
    <property type="entry name" value="TIGR02453 family protein"/>
    <property type="match status" value="1"/>
</dbReference>
<accession>A0A5C6V4Y7</accession>
<dbReference type="Proteomes" id="UP000321168">
    <property type="component" value="Unassembled WGS sequence"/>
</dbReference>
<dbReference type="InterPro" id="IPR012808">
    <property type="entry name" value="CHP02453"/>
</dbReference>
<name>A0A5C6V4Y7_9FLAO</name>
<dbReference type="PANTHER" id="PTHR36452:SF1">
    <property type="entry name" value="DUF2461 DOMAIN-CONTAINING PROTEIN"/>
    <property type="match status" value="1"/>
</dbReference>
<reference evidence="1 2" key="1">
    <citation type="submission" date="2019-08" db="EMBL/GenBank/DDBJ databases">
        <title>Genome of Luteibaculum oceani JCM 18817.</title>
        <authorList>
            <person name="Bowman J.P."/>
        </authorList>
    </citation>
    <scope>NUCLEOTIDE SEQUENCE [LARGE SCALE GENOMIC DNA]</scope>
    <source>
        <strain evidence="1 2">JCM 18817</strain>
    </source>
</reference>
<keyword evidence="2" id="KW-1185">Reference proteome</keyword>